<keyword evidence="1 3" id="KW-0413">Isomerase</keyword>
<evidence type="ECO:0000313" key="4">
    <source>
        <dbReference type="Proteomes" id="UP000732105"/>
    </source>
</evidence>
<dbReference type="RefSeq" id="WP_171593671.1">
    <property type="nucleotide sequence ID" value="NZ_RZNH01000001.1"/>
</dbReference>
<proteinExistence type="inferred from homology"/>
<name>A0ABX1WR43_9BACT</name>
<dbReference type="EC" id="5.1.3.14" evidence="3"/>
<dbReference type="GO" id="GO:0008761">
    <property type="term" value="F:UDP-N-acetylglucosamine 2-epimerase activity"/>
    <property type="evidence" value="ECO:0007669"/>
    <property type="project" value="UniProtKB-EC"/>
</dbReference>
<dbReference type="NCBIfam" id="TIGR00236">
    <property type="entry name" value="wecB"/>
    <property type="match status" value="1"/>
</dbReference>
<dbReference type="Pfam" id="PF02350">
    <property type="entry name" value="Epimerase_2"/>
    <property type="match status" value="1"/>
</dbReference>
<reference evidence="3 4" key="1">
    <citation type="submission" date="2018-12" db="EMBL/GenBank/DDBJ databases">
        <title>Marinifilum JC070 sp. nov., a marine bacterium isolated from Yongle Blue Hole in the South China Sea.</title>
        <authorList>
            <person name="Fu T."/>
        </authorList>
    </citation>
    <scope>NUCLEOTIDE SEQUENCE [LARGE SCALE GENOMIC DNA]</scope>
    <source>
        <strain evidence="3 4">JC070</strain>
    </source>
</reference>
<comment type="caution">
    <text evidence="3">The sequence shown here is derived from an EMBL/GenBank/DDBJ whole genome shotgun (WGS) entry which is preliminary data.</text>
</comment>
<feature type="domain" description="UDP-N-acetylglucosamine 2-epimerase" evidence="2">
    <location>
        <begin position="31"/>
        <end position="372"/>
    </location>
</feature>
<accession>A0ABX1WR43</accession>
<keyword evidence="4" id="KW-1185">Reference proteome</keyword>
<dbReference type="EMBL" id="RZNH01000001">
    <property type="protein sequence ID" value="NOU58414.1"/>
    <property type="molecule type" value="Genomic_DNA"/>
</dbReference>
<dbReference type="InterPro" id="IPR029767">
    <property type="entry name" value="WecB-like"/>
</dbReference>
<dbReference type="SUPFAM" id="SSF53756">
    <property type="entry name" value="UDP-Glycosyltransferase/glycogen phosphorylase"/>
    <property type="match status" value="1"/>
</dbReference>
<protein>
    <submittedName>
        <fullName evidence="3">UDP-N-acetylglucosamine 2-epimerase (Non-hydrolyzing)</fullName>
        <ecNumber evidence="3">5.1.3.14</ecNumber>
    </submittedName>
</protein>
<organism evidence="3 4">
    <name type="scientific">Marinifilum caeruleilacunae</name>
    <dbReference type="NCBI Taxonomy" id="2499076"/>
    <lineage>
        <taxon>Bacteria</taxon>
        <taxon>Pseudomonadati</taxon>
        <taxon>Bacteroidota</taxon>
        <taxon>Bacteroidia</taxon>
        <taxon>Marinilabiliales</taxon>
        <taxon>Marinifilaceae</taxon>
    </lineage>
</organism>
<dbReference type="Proteomes" id="UP000732105">
    <property type="component" value="Unassembled WGS sequence"/>
</dbReference>
<evidence type="ECO:0000256" key="1">
    <source>
        <dbReference type="RuleBase" id="RU003513"/>
    </source>
</evidence>
<dbReference type="PANTHER" id="PTHR43174:SF1">
    <property type="entry name" value="UDP-N-ACETYLGLUCOSAMINE 2-EPIMERASE"/>
    <property type="match status" value="1"/>
</dbReference>
<dbReference type="CDD" id="cd03786">
    <property type="entry name" value="GTB_UDP-GlcNAc_2-Epimerase"/>
    <property type="match status" value="1"/>
</dbReference>
<comment type="similarity">
    <text evidence="1">Belongs to the UDP-N-acetylglucosamine 2-epimerase family.</text>
</comment>
<dbReference type="Gene3D" id="3.40.50.2000">
    <property type="entry name" value="Glycogen Phosphorylase B"/>
    <property type="match status" value="2"/>
</dbReference>
<evidence type="ECO:0000259" key="2">
    <source>
        <dbReference type="Pfam" id="PF02350"/>
    </source>
</evidence>
<sequence length="391" mass="44070">MKIISIVGARPQIIKAAALSRIIRQKYSDLITEIIVHTGQHYDENMSKVFFQELEIALPAYNLNIGSDSHGRQSAGMISGLEEILMKETPDYVVLFGDTNSTLAGAIAASKLQIPIAHIEAGLRSYNKQMPEEINRIMCDHVSTFLFTPNNKAIKNLELEGFDTNQHSSYCIDKPGIFNVGDIMYDNFLYYSQALTKGSSNGKLPNEYILATIHRDHNTDRPENLQSIFKALLDISNQFSIDVKIPLHPRTLKCMSQHLSGGLLKKVNNSIYIEILPPVSYKEMIDLERNAKMIMTDSGGVQKEAYFYNKPCIILREETEWVEILETGMALLCGANYKKIMDAFRAYDEVKPLNFPKIFGNGNAANLICQLLIQHYNDTKPSKHIRTVNSS</sequence>
<evidence type="ECO:0000313" key="3">
    <source>
        <dbReference type="EMBL" id="NOU58414.1"/>
    </source>
</evidence>
<dbReference type="PANTHER" id="PTHR43174">
    <property type="entry name" value="UDP-N-ACETYLGLUCOSAMINE 2-EPIMERASE"/>
    <property type="match status" value="1"/>
</dbReference>
<dbReference type="InterPro" id="IPR003331">
    <property type="entry name" value="UDP_GlcNAc_Epimerase_2_dom"/>
</dbReference>
<gene>
    <name evidence="3" type="ORF">ELS83_01195</name>
</gene>